<comment type="catalytic activity">
    <reaction evidence="7">
        <text>N(6)-methyl-AMP + H2O + H(+) = IMP + methylamine</text>
        <dbReference type="Rhea" id="RHEA:16001"/>
        <dbReference type="ChEBI" id="CHEBI:15377"/>
        <dbReference type="ChEBI" id="CHEBI:15378"/>
        <dbReference type="ChEBI" id="CHEBI:58053"/>
        <dbReference type="ChEBI" id="CHEBI:59338"/>
        <dbReference type="ChEBI" id="CHEBI:144842"/>
    </reaction>
    <physiologicalReaction direction="left-to-right" evidence="7">
        <dbReference type="Rhea" id="RHEA:16002"/>
    </physiologicalReaction>
</comment>
<dbReference type="InParanoid" id="G2QBG7"/>
<dbReference type="EMBL" id="CP003004">
    <property type="protein sequence ID" value="AEO57910.1"/>
    <property type="molecule type" value="Genomic_DNA"/>
</dbReference>
<dbReference type="Pfam" id="PF00962">
    <property type="entry name" value="A_deaminase"/>
    <property type="match status" value="1"/>
</dbReference>
<dbReference type="KEGG" id="mtm:MYCTH_2061764"/>
<evidence type="ECO:0000313" key="9">
    <source>
        <dbReference type="EMBL" id="AEO57910.1"/>
    </source>
</evidence>
<keyword evidence="4" id="KW-0378">Hydrolase</keyword>
<evidence type="ECO:0000313" key="10">
    <source>
        <dbReference type="Proteomes" id="UP000007322"/>
    </source>
</evidence>
<dbReference type="GO" id="GO:0046872">
    <property type="term" value="F:metal ion binding"/>
    <property type="evidence" value="ECO:0007669"/>
    <property type="project" value="UniProtKB-KW"/>
</dbReference>
<dbReference type="RefSeq" id="XP_003663155.1">
    <property type="nucleotide sequence ID" value="XM_003663107.1"/>
</dbReference>
<evidence type="ECO:0000256" key="1">
    <source>
        <dbReference type="ARBA" id="ARBA00001947"/>
    </source>
</evidence>
<dbReference type="PANTHER" id="PTHR11409">
    <property type="entry name" value="ADENOSINE DEAMINASE"/>
    <property type="match status" value="1"/>
</dbReference>
<accession>G2QBG7</accession>
<dbReference type="InterPro" id="IPR006330">
    <property type="entry name" value="Ado/ade_deaminase"/>
</dbReference>
<evidence type="ECO:0000256" key="3">
    <source>
        <dbReference type="ARBA" id="ARBA00022723"/>
    </source>
</evidence>
<dbReference type="HOGENOM" id="CLU_039228_3_1_1"/>
<protein>
    <recommendedName>
        <fullName evidence="8">Adenosine deaminase domain-containing protein</fullName>
    </recommendedName>
</protein>
<dbReference type="STRING" id="573729.G2QBG7"/>
<feature type="domain" description="Adenosine deaminase" evidence="8">
    <location>
        <begin position="15"/>
        <end position="344"/>
    </location>
</feature>
<dbReference type="GO" id="GO:0004000">
    <property type="term" value="F:adenosine deaminase activity"/>
    <property type="evidence" value="ECO:0007669"/>
    <property type="project" value="TreeGrafter"/>
</dbReference>
<evidence type="ECO:0000256" key="7">
    <source>
        <dbReference type="ARBA" id="ARBA00048787"/>
    </source>
</evidence>
<dbReference type="CDD" id="cd00443">
    <property type="entry name" value="ADA_AMPD"/>
    <property type="match status" value="1"/>
</dbReference>
<gene>
    <name evidence="9" type="ORF">MYCTH_2061764</name>
</gene>
<dbReference type="GO" id="GO:0046103">
    <property type="term" value="P:inosine biosynthetic process"/>
    <property type="evidence" value="ECO:0007669"/>
    <property type="project" value="TreeGrafter"/>
</dbReference>
<dbReference type="Proteomes" id="UP000007322">
    <property type="component" value="Chromosome 3"/>
</dbReference>
<dbReference type="VEuPathDB" id="FungiDB:MYCTH_2061764"/>
<comment type="similarity">
    <text evidence="2">Belongs to the metallo-dependent hydrolases superfamily. Adenosine and AMP deaminases family.</text>
</comment>
<dbReference type="InterPro" id="IPR032466">
    <property type="entry name" value="Metal_Hydrolase"/>
</dbReference>
<dbReference type="Gene3D" id="3.20.20.140">
    <property type="entry name" value="Metal-dependent hydrolases"/>
    <property type="match status" value="1"/>
</dbReference>
<dbReference type="InterPro" id="IPR001365">
    <property type="entry name" value="A_deaminase_dom"/>
</dbReference>
<comment type="cofactor">
    <cofactor evidence="1">
        <name>Zn(2+)</name>
        <dbReference type="ChEBI" id="CHEBI:29105"/>
    </cofactor>
</comment>
<dbReference type="GO" id="GO:0006154">
    <property type="term" value="P:adenosine catabolic process"/>
    <property type="evidence" value="ECO:0007669"/>
    <property type="project" value="TreeGrafter"/>
</dbReference>
<dbReference type="SUPFAM" id="SSF51556">
    <property type="entry name" value="Metallo-dependent hydrolases"/>
    <property type="match status" value="1"/>
</dbReference>
<dbReference type="OMA" id="RPQFKPY"/>
<keyword evidence="3" id="KW-0479">Metal-binding</keyword>
<dbReference type="GeneID" id="11507781"/>
<name>G2QBG7_THET4</name>
<proteinExistence type="inferred from homology"/>
<organism evidence="9 10">
    <name type="scientific">Thermothelomyces thermophilus (strain ATCC 42464 / BCRC 31852 / DSM 1799)</name>
    <name type="common">Sporotrichum thermophile</name>
    <dbReference type="NCBI Taxonomy" id="573729"/>
    <lineage>
        <taxon>Eukaryota</taxon>
        <taxon>Fungi</taxon>
        <taxon>Dikarya</taxon>
        <taxon>Ascomycota</taxon>
        <taxon>Pezizomycotina</taxon>
        <taxon>Sordariomycetes</taxon>
        <taxon>Sordariomycetidae</taxon>
        <taxon>Sordariales</taxon>
        <taxon>Chaetomiaceae</taxon>
        <taxon>Thermothelomyces</taxon>
    </lineage>
</organism>
<keyword evidence="5" id="KW-0862">Zinc</keyword>
<dbReference type="PANTHER" id="PTHR11409:SF42">
    <property type="entry name" value="ADENOSINE DEAMINASE-LIKE PROTEIN"/>
    <property type="match status" value="1"/>
</dbReference>
<evidence type="ECO:0000256" key="4">
    <source>
        <dbReference type="ARBA" id="ARBA00022801"/>
    </source>
</evidence>
<evidence type="ECO:0000256" key="2">
    <source>
        <dbReference type="ARBA" id="ARBA00006676"/>
    </source>
</evidence>
<keyword evidence="10" id="KW-1185">Reference proteome</keyword>
<dbReference type="AlphaFoldDB" id="G2QBG7"/>
<dbReference type="OrthoDB" id="272271at2759"/>
<evidence type="ECO:0000259" key="8">
    <source>
        <dbReference type="Pfam" id="PF00962"/>
    </source>
</evidence>
<sequence length="349" mass="38302">MHHSESALLDCKALPKIELHAHLTGSIGRQCLHEIWLTKRAAGETDLQDPLIEMPAGKFDYDLKTFFPLFSSYIYNLVNDAAALRYATLSVLRDFAADGVVYLELRTTPRAMPAAGLTEAGYVQTILDAIADYERTEQRSPGLRTKLILSIDRRHSPSQAARVLALAKQFLGRGVVGLDLCGDPAAPLDPALPAVLDEARRVPGLGLTLHFAEAPCSAGAAELDALLACRPDRLGHVICVSERVRREILSRPGIGLELCLSCNVHAGMICGGFEAHHFREWWNVDGTVVVLSTDDVGVFGSPLSNEYALVIQHFKLSRSEVCALVRKGIDVIFGGEEEKSRLREILWRE</sequence>
<reference evidence="9 10" key="1">
    <citation type="journal article" date="2011" name="Nat. Biotechnol.">
        <title>Comparative genomic analysis of the thermophilic biomass-degrading fungi Myceliophthora thermophila and Thielavia terrestris.</title>
        <authorList>
            <person name="Berka R.M."/>
            <person name="Grigoriev I.V."/>
            <person name="Otillar R."/>
            <person name="Salamov A."/>
            <person name="Grimwood J."/>
            <person name="Reid I."/>
            <person name="Ishmael N."/>
            <person name="John T."/>
            <person name="Darmond C."/>
            <person name="Moisan M.-C."/>
            <person name="Henrissat B."/>
            <person name="Coutinho P.M."/>
            <person name="Lombard V."/>
            <person name="Natvig D.O."/>
            <person name="Lindquist E."/>
            <person name="Schmutz J."/>
            <person name="Lucas S."/>
            <person name="Harris P."/>
            <person name="Powlowski J."/>
            <person name="Bellemare A."/>
            <person name="Taylor D."/>
            <person name="Butler G."/>
            <person name="de Vries R.P."/>
            <person name="Allijn I.E."/>
            <person name="van den Brink J."/>
            <person name="Ushinsky S."/>
            <person name="Storms R."/>
            <person name="Powell A.J."/>
            <person name="Paulsen I.T."/>
            <person name="Elbourne L.D.H."/>
            <person name="Baker S.E."/>
            <person name="Magnuson J."/>
            <person name="LaBoissiere S."/>
            <person name="Clutterbuck A.J."/>
            <person name="Martinez D."/>
            <person name="Wogulis M."/>
            <person name="de Leon A.L."/>
            <person name="Rey M.W."/>
            <person name="Tsang A."/>
        </authorList>
    </citation>
    <scope>NUCLEOTIDE SEQUENCE [LARGE SCALE GENOMIC DNA]</scope>
    <source>
        <strain evidence="10">ATCC 42464 / BCRC 31852 / DSM 1799</strain>
    </source>
</reference>
<keyword evidence="6" id="KW-0546">Nucleotide metabolism</keyword>
<evidence type="ECO:0000256" key="6">
    <source>
        <dbReference type="ARBA" id="ARBA00023080"/>
    </source>
</evidence>
<dbReference type="eggNOG" id="KOG1097">
    <property type="taxonomic scope" value="Eukaryota"/>
</dbReference>
<evidence type="ECO:0000256" key="5">
    <source>
        <dbReference type="ARBA" id="ARBA00022833"/>
    </source>
</evidence>
<dbReference type="GO" id="GO:0009117">
    <property type="term" value="P:nucleotide metabolic process"/>
    <property type="evidence" value="ECO:0007669"/>
    <property type="project" value="UniProtKB-KW"/>
</dbReference>